<dbReference type="InterPro" id="IPR046341">
    <property type="entry name" value="SET_dom_sf"/>
</dbReference>
<gene>
    <name evidence="4" type="ORF">MARPO_0060s0114</name>
</gene>
<dbReference type="AlphaFoldDB" id="A0A2R6WT64"/>
<name>A0A2R6WT64_MARPO</name>
<dbReference type="InterPro" id="IPR036464">
    <property type="entry name" value="Rubisco_LSMT_subst-bd_sf"/>
</dbReference>
<dbReference type="EMBL" id="KZ772732">
    <property type="protein sequence ID" value="PTQ37046.1"/>
    <property type="molecule type" value="Genomic_DNA"/>
</dbReference>
<dbReference type="PANTHER" id="PTHR13271">
    <property type="entry name" value="UNCHARACTERIZED PUTATIVE METHYLTRANSFERASE"/>
    <property type="match status" value="1"/>
</dbReference>
<keyword evidence="3" id="KW-0949">S-adenosyl-L-methionine</keyword>
<organism evidence="4 5">
    <name type="scientific">Marchantia polymorpha</name>
    <name type="common">Common liverwort</name>
    <name type="synonym">Marchantia aquatica</name>
    <dbReference type="NCBI Taxonomy" id="3197"/>
    <lineage>
        <taxon>Eukaryota</taxon>
        <taxon>Viridiplantae</taxon>
        <taxon>Streptophyta</taxon>
        <taxon>Embryophyta</taxon>
        <taxon>Marchantiophyta</taxon>
        <taxon>Marchantiopsida</taxon>
        <taxon>Marchantiidae</taxon>
        <taxon>Marchantiales</taxon>
        <taxon>Marchantiaceae</taxon>
        <taxon>Marchantia</taxon>
    </lineage>
</organism>
<sequence>MAESDFDNDISCNGVTIRERLRDGGFEADHGEYCFYARQDYHKGQQVLLCYGLYNNLELLEHYGFLLPHNPNDNVHIRLPDSEEFGVVNGNPGMSLGGTTCLEIDGSPSFSLVAGLRLRATHPFLRKSKGHFALMGKQISVDSDILIYQWLEKKCTSLLACQPTSLDDDLILKTVASSAQSFAAVEDLALSLCETPSKAHGDRVPKNVVHEIQNLVSSCTSANEDKFDKEASSRTREKDFQLERWKLAVEWRIGYKQILHRCIQFCAKKISMLKQ</sequence>
<proteinExistence type="predicted"/>
<dbReference type="OrthoDB" id="441812at2759"/>
<dbReference type="GO" id="GO:0008168">
    <property type="term" value="F:methyltransferase activity"/>
    <property type="evidence" value="ECO:0007669"/>
    <property type="project" value="UniProtKB-KW"/>
</dbReference>
<reference evidence="5" key="1">
    <citation type="journal article" date="2017" name="Cell">
        <title>Insights into land plant evolution garnered from the Marchantia polymorpha genome.</title>
        <authorList>
            <person name="Bowman J.L."/>
            <person name="Kohchi T."/>
            <person name="Yamato K.T."/>
            <person name="Jenkins J."/>
            <person name="Shu S."/>
            <person name="Ishizaki K."/>
            <person name="Yamaoka S."/>
            <person name="Nishihama R."/>
            <person name="Nakamura Y."/>
            <person name="Berger F."/>
            <person name="Adam C."/>
            <person name="Aki S.S."/>
            <person name="Althoff F."/>
            <person name="Araki T."/>
            <person name="Arteaga-Vazquez M.A."/>
            <person name="Balasubrmanian S."/>
            <person name="Barry K."/>
            <person name="Bauer D."/>
            <person name="Boehm C.R."/>
            <person name="Briginshaw L."/>
            <person name="Caballero-Perez J."/>
            <person name="Catarino B."/>
            <person name="Chen F."/>
            <person name="Chiyoda S."/>
            <person name="Chovatia M."/>
            <person name="Davies K.M."/>
            <person name="Delmans M."/>
            <person name="Demura T."/>
            <person name="Dierschke T."/>
            <person name="Dolan L."/>
            <person name="Dorantes-Acosta A.E."/>
            <person name="Eklund D.M."/>
            <person name="Florent S.N."/>
            <person name="Flores-Sandoval E."/>
            <person name="Fujiyama A."/>
            <person name="Fukuzawa H."/>
            <person name="Galik B."/>
            <person name="Grimanelli D."/>
            <person name="Grimwood J."/>
            <person name="Grossniklaus U."/>
            <person name="Hamada T."/>
            <person name="Haseloff J."/>
            <person name="Hetherington A.J."/>
            <person name="Higo A."/>
            <person name="Hirakawa Y."/>
            <person name="Hundley H.N."/>
            <person name="Ikeda Y."/>
            <person name="Inoue K."/>
            <person name="Inoue S.I."/>
            <person name="Ishida S."/>
            <person name="Jia Q."/>
            <person name="Kakita M."/>
            <person name="Kanazawa T."/>
            <person name="Kawai Y."/>
            <person name="Kawashima T."/>
            <person name="Kennedy M."/>
            <person name="Kinose K."/>
            <person name="Kinoshita T."/>
            <person name="Kohara Y."/>
            <person name="Koide E."/>
            <person name="Komatsu K."/>
            <person name="Kopischke S."/>
            <person name="Kubo M."/>
            <person name="Kyozuka J."/>
            <person name="Lagercrantz U."/>
            <person name="Lin S.S."/>
            <person name="Lindquist E."/>
            <person name="Lipzen A.M."/>
            <person name="Lu C.W."/>
            <person name="De Luna E."/>
            <person name="Martienssen R.A."/>
            <person name="Minamino N."/>
            <person name="Mizutani M."/>
            <person name="Mizutani M."/>
            <person name="Mochizuki N."/>
            <person name="Monte I."/>
            <person name="Mosher R."/>
            <person name="Nagasaki H."/>
            <person name="Nakagami H."/>
            <person name="Naramoto S."/>
            <person name="Nishitani K."/>
            <person name="Ohtani M."/>
            <person name="Okamoto T."/>
            <person name="Okumura M."/>
            <person name="Phillips J."/>
            <person name="Pollak B."/>
            <person name="Reinders A."/>
            <person name="Rovekamp M."/>
            <person name="Sano R."/>
            <person name="Sawa S."/>
            <person name="Schmid M.W."/>
            <person name="Shirakawa M."/>
            <person name="Solano R."/>
            <person name="Spunde A."/>
            <person name="Suetsugu N."/>
            <person name="Sugano S."/>
            <person name="Sugiyama A."/>
            <person name="Sun R."/>
            <person name="Suzuki Y."/>
            <person name="Takenaka M."/>
            <person name="Takezawa D."/>
            <person name="Tomogane H."/>
            <person name="Tsuzuki M."/>
            <person name="Ueda T."/>
            <person name="Umeda M."/>
            <person name="Ward J.M."/>
            <person name="Watanabe Y."/>
            <person name="Yazaki K."/>
            <person name="Yokoyama R."/>
            <person name="Yoshitake Y."/>
            <person name="Yotsui I."/>
            <person name="Zachgo S."/>
            <person name="Schmutz J."/>
        </authorList>
    </citation>
    <scope>NUCLEOTIDE SEQUENCE [LARGE SCALE GENOMIC DNA]</scope>
    <source>
        <strain evidence="5">Tak-1</strain>
    </source>
</reference>
<accession>A0A2R6WT64</accession>
<evidence type="ECO:0000256" key="1">
    <source>
        <dbReference type="ARBA" id="ARBA00022603"/>
    </source>
</evidence>
<evidence type="ECO:0000313" key="4">
    <source>
        <dbReference type="EMBL" id="PTQ37046.1"/>
    </source>
</evidence>
<evidence type="ECO:0000256" key="3">
    <source>
        <dbReference type="ARBA" id="ARBA00022691"/>
    </source>
</evidence>
<evidence type="ECO:0000256" key="2">
    <source>
        <dbReference type="ARBA" id="ARBA00022679"/>
    </source>
</evidence>
<dbReference type="GO" id="GO:0032259">
    <property type="term" value="P:methylation"/>
    <property type="evidence" value="ECO:0007669"/>
    <property type="project" value="UniProtKB-KW"/>
</dbReference>
<dbReference type="InterPro" id="IPR050600">
    <property type="entry name" value="SETD3_SETD6_MTase"/>
</dbReference>
<dbReference type="PANTHER" id="PTHR13271:SF91">
    <property type="entry name" value="PROTEIN SET DOMAIN GROUP 40"/>
    <property type="match status" value="1"/>
</dbReference>
<keyword evidence="1" id="KW-0489">Methyltransferase</keyword>
<dbReference type="SUPFAM" id="SSF82199">
    <property type="entry name" value="SET domain"/>
    <property type="match status" value="1"/>
</dbReference>
<evidence type="ECO:0000313" key="5">
    <source>
        <dbReference type="Proteomes" id="UP000244005"/>
    </source>
</evidence>
<dbReference type="Proteomes" id="UP000244005">
    <property type="component" value="Unassembled WGS sequence"/>
</dbReference>
<evidence type="ECO:0008006" key="6">
    <source>
        <dbReference type="Google" id="ProtNLM"/>
    </source>
</evidence>
<protein>
    <recommendedName>
        <fullName evidence="6">Rubisco LSMT substrate-binding domain-containing protein</fullName>
    </recommendedName>
</protein>
<keyword evidence="2" id="KW-0808">Transferase</keyword>
<dbReference type="Gene3D" id="3.90.1410.10">
    <property type="entry name" value="set domain protein methyltransferase, domain 1"/>
    <property type="match status" value="1"/>
</dbReference>
<dbReference type="OMA" id="FDNDISC"/>
<keyword evidence="5" id="KW-1185">Reference proteome</keyword>
<dbReference type="Gene3D" id="3.90.1420.10">
    <property type="entry name" value="Rubisco LSMT, substrate-binding domain"/>
    <property type="match status" value="1"/>
</dbReference>